<evidence type="ECO:0000256" key="2">
    <source>
        <dbReference type="ARBA" id="ARBA00023002"/>
    </source>
</evidence>
<dbReference type="PANTHER" id="PTHR24321">
    <property type="entry name" value="DEHYDROGENASES, SHORT CHAIN"/>
    <property type="match status" value="1"/>
</dbReference>
<dbReference type="Proteomes" id="UP000502756">
    <property type="component" value="Chromosome"/>
</dbReference>
<feature type="compositionally biased region" description="Basic and acidic residues" evidence="3">
    <location>
        <begin position="202"/>
        <end position="218"/>
    </location>
</feature>
<dbReference type="NCBIfam" id="NF004203">
    <property type="entry name" value="PRK05653.2-4"/>
    <property type="match status" value="1"/>
</dbReference>
<keyword evidence="5" id="KW-1185">Reference proteome</keyword>
<protein>
    <submittedName>
        <fullName evidence="4">SDR family oxidoreductase</fullName>
    </submittedName>
</protein>
<dbReference type="PRINTS" id="PR00080">
    <property type="entry name" value="SDRFAMILY"/>
</dbReference>
<dbReference type="SUPFAM" id="SSF51735">
    <property type="entry name" value="NAD(P)-binding Rossmann-fold domains"/>
    <property type="match status" value="1"/>
</dbReference>
<evidence type="ECO:0000256" key="1">
    <source>
        <dbReference type="ARBA" id="ARBA00006484"/>
    </source>
</evidence>
<evidence type="ECO:0000256" key="3">
    <source>
        <dbReference type="SAM" id="MobiDB-lite"/>
    </source>
</evidence>
<feature type="region of interest" description="Disordered" evidence="3">
    <location>
        <begin position="202"/>
        <end position="229"/>
    </location>
</feature>
<dbReference type="PRINTS" id="PR00081">
    <property type="entry name" value="GDHRDH"/>
</dbReference>
<gene>
    <name evidence="4" type="ORF">HNV11_17415</name>
</gene>
<sequence length="265" mass="28423">MQTQRREMDGKVALVTGAGSGIGKAAAILLAQEGANVIAISRTEDEINQTVEEIKKAGGKGIAIPADISSPEDMQKVYAEVEQQYGRLDVVFANAGINGVWAPIDELEPEEWNKTININLTGTFLTVKYAVPMLKRQGGSIIITASVNGTRIFSNTGAIAYSSTKAAQVAFTKMAALELAKHRIRVNVVCPGAIDTRIEESTEKRDIEQEKEPVEFPEGKIPLTDGKPGSSQQVADLVLFLASDRSSHITGTPIWIDGAESLLMG</sequence>
<dbReference type="EMBL" id="CP053435">
    <property type="protein sequence ID" value="QJW91026.1"/>
    <property type="molecule type" value="Genomic_DNA"/>
</dbReference>
<comment type="similarity">
    <text evidence="1">Belongs to the short-chain dehydrogenases/reductases (SDR) family.</text>
</comment>
<evidence type="ECO:0000313" key="5">
    <source>
        <dbReference type="Proteomes" id="UP000502756"/>
    </source>
</evidence>
<dbReference type="PANTHER" id="PTHR24321:SF8">
    <property type="entry name" value="ESTRADIOL 17-BETA-DEHYDROGENASE 8-RELATED"/>
    <property type="match status" value="1"/>
</dbReference>
<dbReference type="RefSeq" id="WP_171740871.1">
    <property type="nucleotide sequence ID" value="NZ_CP053435.1"/>
</dbReference>
<keyword evidence="2" id="KW-0560">Oxidoreductase</keyword>
<reference evidence="4 5" key="1">
    <citation type="submission" date="2020-05" db="EMBL/GenBank/DDBJ databases">
        <title>Genome sequencing of Spirosoma sp. TS118.</title>
        <authorList>
            <person name="Lee J.-H."/>
            <person name="Jeong S."/>
            <person name="Zhao L."/>
            <person name="Jung J.-H."/>
            <person name="Kim M.-K."/>
            <person name="Lim S."/>
        </authorList>
    </citation>
    <scope>NUCLEOTIDE SEQUENCE [LARGE SCALE GENOMIC DNA]</scope>
    <source>
        <strain evidence="4 5">TS118</strain>
    </source>
</reference>
<dbReference type="CDD" id="cd05233">
    <property type="entry name" value="SDR_c"/>
    <property type="match status" value="1"/>
</dbReference>
<dbReference type="KEGG" id="stae:HNV11_17415"/>
<dbReference type="Gene3D" id="3.40.50.720">
    <property type="entry name" value="NAD(P)-binding Rossmann-like Domain"/>
    <property type="match status" value="1"/>
</dbReference>
<name>A0A6M5YCM3_9BACT</name>
<evidence type="ECO:0000313" key="4">
    <source>
        <dbReference type="EMBL" id="QJW91026.1"/>
    </source>
</evidence>
<dbReference type="InterPro" id="IPR036291">
    <property type="entry name" value="NAD(P)-bd_dom_sf"/>
</dbReference>
<accession>A0A6M5YCM3</accession>
<dbReference type="GO" id="GO:0016491">
    <property type="term" value="F:oxidoreductase activity"/>
    <property type="evidence" value="ECO:0007669"/>
    <property type="project" value="UniProtKB-KW"/>
</dbReference>
<organism evidence="4 5">
    <name type="scientific">Spirosoma taeanense</name>
    <dbReference type="NCBI Taxonomy" id="2735870"/>
    <lineage>
        <taxon>Bacteria</taxon>
        <taxon>Pseudomonadati</taxon>
        <taxon>Bacteroidota</taxon>
        <taxon>Cytophagia</taxon>
        <taxon>Cytophagales</taxon>
        <taxon>Cytophagaceae</taxon>
        <taxon>Spirosoma</taxon>
    </lineage>
</organism>
<dbReference type="InterPro" id="IPR002347">
    <property type="entry name" value="SDR_fam"/>
</dbReference>
<dbReference type="AlphaFoldDB" id="A0A6M5YCM3"/>
<proteinExistence type="inferred from homology"/>
<dbReference type="Pfam" id="PF13561">
    <property type="entry name" value="adh_short_C2"/>
    <property type="match status" value="1"/>
</dbReference>
<dbReference type="FunFam" id="3.40.50.720:FF:000084">
    <property type="entry name" value="Short-chain dehydrogenase reductase"/>
    <property type="match status" value="1"/>
</dbReference>